<protein>
    <submittedName>
        <fullName evidence="1">Uncharacterized protein</fullName>
    </submittedName>
</protein>
<organism evidence="1 2">
    <name type="scientific">Bordetella genomosp. 1</name>
    <dbReference type="NCBI Taxonomy" id="1395607"/>
    <lineage>
        <taxon>Bacteria</taxon>
        <taxon>Pseudomonadati</taxon>
        <taxon>Pseudomonadota</taxon>
        <taxon>Betaproteobacteria</taxon>
        <taxon>Burkholderiales</taxon>
        <taxon>Alcaligenaceae</taxon>
        <taxon>Bordetella</taxon>
    </lineage>
</organism>
<gene>
    <name evidence="1" type="ORF">CEG14_23570</name>
</gene>
<accession>A0A261RUZ6</accession>
<dbReference type="Proteomes" id="UP000217005">
    <property type="component" value="Unassembled WGS sequence"/>
</dbReference>
<dbReference type="AlphaFoldDB" id="A0A261RUZ6"/>
<name>A0A261RUZ6_9BORD</name>
<evidence type="ECO:0000313" key="1">
    <source>
        <dbReference type="EMBL" id="OZI28906.1"/>
    </source>
</evidence>
<comment type="caution">
    <text evidence="1">The sequence shown here is derived from an EMBL/GenBank/DDBJ whole genome shotgun (WGS) entry which is preliminary data.</text>
</comment>
<dbReference type="EMBL" id="NEVL01000006">
    <property type="protein sequence ID" value="OZI28906.1"/>
    <property type="molecule type" value="Genomic_DNA"/>
</dbReference>
<proteinExistence type="predicted"/>
<dbReference type="RefSeq" id="WP_094828832.1">
    <property type="nucleotide sequence ID" value="NZ_NEVL01000006.1"/>
</dbReference>
<evidence type="ECO:0000313" key="2">
    <source>
        <dbReference type="Proteomes" id="UP000217005"/>
    </source>
</evidence>
<dbReference type="OrthoDB" id="9134379at2"/>
<reference evidence="1 2" key="1">
    <citation type="submission" date="2017-05" db="EMBL/GenBank/DDBJ databases">
        <title>Complete and WGS of Bordetella genogroups.</title>
        <authorList>
            <person name="Spilker T."/>
            <person name="LiPuma J."/>
        </authorList>
    </citation>
    <scope>NUCLEOTIDE SEQUENCE [LARGE SCALE GENOMIC DNA]</scope>
    <source>
        <strain evidence="1 2">AU17610</strain>
    </source>
</reference>
<sequence length="194" mass="21379">MSFDDFMTDDISVRKQNGDLLEGLKASVQRDKIFLDRSDVLIEPRDLIERRASNGAVETFEVIDPGFHEAFHGIEAHYQMSVRKLGLPEAKQRIESIIYNITGHNARINNHSVDKSTNVITIGADFRDYIDGLRQVVQSLTDAKQKQDALEIVNAVEAQLASPKPSKTVVSTLLNALPHVASIATLASAIISGL</sequence>